<evidence type="ECO:0000313" key="2">
    <source>
        <dbReference type="EMBL" id="BAE51731.1"/>
    </source>
</evidence>
<accession>Q2W344</accession>
<dbReference type="Proteomes" id="UP000007058">
    <property type="component" value="Chromosome"/>
</dbReference>
<gene>
    <name evidence="2" type="ordered locus">amb2927</name>
</gene>
<reference evidence="2 3" key="1">
    <citation type="journal article" date="2005" name="DNA Res.">
        <title>Complete genome sequence of the facultative anaerobic magnetotactic bacterium Magnetospirillum sp. strain AMB-1.</title>
        <authorList>
            <person name="Matsunaga T."/>
            <person name="Okamura Y."/>
            <person name="Fukuda Y."/>
            <person name="Wahyudi A.T."/>
            <person name="Murase Y."/>
            <person name="Takeyama H."/>
        </authorList>
    </citation>
    <scope>NUCLEOTIDE SEQUENCE [LARGE SCALE GENOMIC DNA]</scope>
    <source>
        <strain evidence="3">ATCC 700264 / AMB-1</strain>
    </source>
</reference>
<dbReference type="KEGG" id="mag:amb2927"/>
<sequence>MDHCALPLTPDDLEGKGSEGMDARHKTGISNRGIGDNSGLAPTIAIRLKMFNSLTSYAGGCAPLDLDVPAGTVIGDLVRRFGVPRDKIFLVLVNGKDVTRQLGAPVNLERGLEDGDEVALSGPVPYSWGFGAPIV</sequence>
<evidence type="ECO:0000256" key="1">
    <source>
        <dbReference type="SAM" id="MobiDB-lite"/>
    </source>
</evidence>
<keyword evidence="3" id="KW-1185">Reference proteome</keyword>
<dbReference type="SUPFAM" id="SSF54285">
    <property type="entry name" value="MoaD/ThiS"/>
    <property type="match status" value="1"/>
</dbReference>
<dbReference type="HOGENOM" id="CLU_1883236_0_0_5"/>
<dbReference type="AlphaFoldDB" id="Q2W344"/>
<protein>
    <recommendedName>
        <fullName evidence="4">MoaD/ThiS family protein</fullName>
    </recommendedName>
</protein>
<organism evidence="2 3">
    <name type="scientific">Paramagnetospirillum magneticum (strain ATCC 700264 / AMB-1)</name>
    <name type="common">Magnetospirillum magneticum</name>
    <dbReference type="NCBI Taxonomy" id="342108"/>
    <lineage>
        <taxon>Bacteria</taxon>
        <taxon>Pseudomonadati</taxon>
        <taxon>Pseudomonadota</taxon>
        <taxon>Alphaproteobacteria</taxon>
        <taxon>Rhodospirillales</taxon>
        <taxon>Magnetospirillaceae</taxon>
        <taxon>Paramagnetospirillum</taxon>
    </lineage>
</organism>
<dbReference type="Gene3D" id="3.10.20.30">
    <property type="match status" value="1"/>
</dbReference>
<dbReference type="InterPro" id="IPR012675">
    <property type="entry name" value="Beta-grasp_dom_sf"/>
</dbReference>
<evidence type="ECO:0008006" key="4">
    <source>
        <dbReference type="Google" id="ProtNLM"/>
    </source>
</evidence>
<evidence type="ECO:0000313" key="3">
    <source>
        <dbReference type="Proteomes" id="UP000007058"/>
    </source>
</evidence>
<dbReference type="InterPro" id="IPR016155">
    <property type="entry name" value="Mopterin_synth/thiamin_S_b"/>
</dbReference>
<name>Q2W344_PARM1</name>
<proteinExistence type="predicted"/>
<dbReference type="STRING" id="342108.amb2927"/>
<dbReference type="EMBL" id="AP007255">
    <property type="protein sequence ID" value="BAE51731.1"/>
    <property type="molecule type" value="Genomic_DNA"/>
</dbReference>
<feature type="region of interest" description="Disordered" evidence="1">
    <location>
        <begin position="1"/>
        <end position="20"/>
    </location>
</feature>